<dbReference type="EMBL" id="JYDJ01000076">
    <property type="protein sequence ID" value="KRX45416.1"/>
    <property type="molecule type" value="Genomic_DNA"/>
</dbReference>
<reference evidence="1 2" key="1">
    <citation type="submission" date="2015-01" db="EMBL/GenBank/DDBJ databases">
        <title>Evolution of Trichinella species and genotypes.</title>
        <authorList>
            <person name="Korhonen P.K."/>
            <person name="Edoardo P."/>
            <person name="Giuseppe L.R."/>
            <person name="Gasser R.B."/>
        </authorList>
    </citation>
    <scope>NUCLEOTIDE SEQUENCE [LARGE SCALE GENOMIC DNA]</scope>
    <source>
        <strain evidence="1">ISS417</strain>
    </source>
</reference>
<accession>A0A0V0U2A8</accession>
<dbReference type="Proteomes" id="UP000055048">
    <property type="component" value="Unassembled WGS sequence"/>
</dbReference>
<keyword evidence="2" id="KW-1185">Reference proteome</keyword>
<comment type="caution">
    <text evidence="1">The sequence shown here is derived from an EMBL/GenBank/DDBJ whole genome shotgun (WGS) entry which is preliminary data.</text>
</comment>
<protein>
    <submittedName>
        <fullName evidence="1">Uncharacterized protein</fullName>
    </submittedName>
</protein>
<gene>
    <name evidence="1" type="ORF">T05_2924</name>
</gene>
<name>A0A0V0U2A8_9BILA</name>
<evidence type="ECO:0000313" key="2">
    <source>
        <dbReference type="Proteomes" id="UP000055048"/>
    </source>
</evidence>
<organism evidence="1 2">
    <name type="scientific">Trichinella murrelli</name>
    <dbReference type="NCBI Taxonomy" id="144512"/>
    <lineage>
        <taxon>Eukaryota</taxon>
        <taxon>Metazoa</taxon>
        <taxon>Ecdysozoa</taxon>
        <taxon>Nematoda</taxon>
        <taxon>Enoplea</taxon>
        <taxon>Dorylaimia</taxon>
        <taxon>Trichinellida</taxon>
        <taxon>Trichinellidae</taxon>
        <taxon>Trichinella</taxon>
    </lineage>
</organism>
<evidence type="ECO:0000313" key="1">
    <source>
        <dbReference type="EMBL" id="KRX45416.1"/>
    </source>
</evidence>
<dbReference type="AlphaFoldDB" id="A0A0V0U2A8"/>
<sequence length="59" mass="6404">MRMVVGDKRASTGKAVVTSSCRRTLLSKQPVVVERQTCNGRQAMLNCRSLLSSQSTSSC</sequence>
<proteinExistence type="predicted"/>